<evidence type="ECO:0000256" key="1">
    <source>
        <dbReference type="ARBA" id="ARBA00004123"/>
    </source>
</evidence>
<evidence type="ECO:0000259" key="7">
    <source>
        <dbReference type="Pfam" id="PF03876"/>
    </source>
</evidence>
<evidence type="ECO:0000313" key="9">
    <source>
        <dbReference type="EMBL" id="CAH0367701.1"/>
    </source>
</evidence>
<dbReference type="GO" id="GO:0003727">
    <property type="term" value="F:single-stranded RNA binding"/>
    <property type="evidence" value="ECO:0007669"/>
    <property type="project" value="TreeGrafter"/>
</dbReference>
<keyword evidence="4" id="KW-0804">Transcription</keyword>
<comment type="similarity">
    <text evidence="2">Belongs to the eukaryotic RPB7/RPC8 RNA polymerase subunit family.</text>
</comment>
<evidence type="ECO:0000256" key="3">
    <source>
        <dbReference type="ARBA" id="ARBA00022478"/>
    </source>
</evidence>
<feature type="domain" description="RNA polymerase Rpb7-like N-terminal" evidence="7">
    <location>
        <begin position="15"/>
        <end position="68"/>
    </location>
</feature>
<proteinExistence type="inferred from homology"/>
<dbReference type="GO" id="GO:0005665">
    <property type="term" value="C:RNA polymerase II, core complex"/>
    <property type="evidence" value="ECO:0007669"/>
    <property type="project" value="TreeGrafter"/>
</dbReference>
<dbReference type="FunFam" id="2.40.50.140:FF:000043">
    <property type="entry name" value="DNA-directed RNA polymerase II subunit RPB7"/>
    <property type="match status" value="1"/>
</dbReference>
<feature type="domain" description="S1 motif" evidence="6">
    <location>
        <begin position="83"/>
        <end position="156"/>
    </location>
</feature>
<dbReference type="FunFam" id="3.30.1490.120:FF:000001">
    <property type="entry name" value="DNA-directed RNA polymerase II subunit RPB7"/>
    <property type="match status" value="1"/>
</dbReference>
<keyword evidence="10" id="KW-1185">Reference proteome</keyword>
<dbReference type="GO" id="GO:0003697">
    <property type="term" value="F:single-stranded DNA binding"/>
    <property type="evidence" value="ECO:0007669"/>
    <property type="project" value="TreeGrafter"/>
</dbReference>
<evidence type="ECO:0000313" key="8">
    <source>
        <dbReference type="EMBL" id="CAE0696805.1"/>
    </source>
</evidence>
<dbReference type="InterPro" id="IPR045113">
    <property type="entry name" value="Rpb7-like"/>
</dbReference>
<dbReference type="EMBL" id="CAKKNE010000002">
    <property type="protein sequence ID" value="CAH0367701.1"/>
    <property type="molecule type" value="Genomic_DNA"/>
</dbReference>
<gene>
    <name evidence="8" type="ORF">PCAL00307_LOCUS12241</name>
    <name evidence="9" type="ORF">PECAL_2P07360</name>
</gene>
<dbReference type="InterPro" id="IPR003029">
    <property type="entry name" value="S1_domain"/>
</dbReference>
<dbReference type="PANTHER" id="PTHR12709">
    <property type="entry name" value="DNA-DIRECTED RNA POLYMERASE II, III"/>
    <property type="match status" value="1"/>
</dbReference>
<dbReference type="Proteomes" id="UP000789595">
    <property type="component" value="Unassembled WGS sequence"/>
</dbReference>
<name>A0A6S8V6E7_9STRA</name>
<dbReference type="GO" id="GO:0060213">
    <property type="term" value="P:positive regulation of nuclear-transcribed mRNA poly(A) tail shortening"/>
    <property type="evidence" value="ECO:0007669"/>
    <property type="project" value="TreeGrafter"/>
</dbReference>
<dbReference type="Gene3D" id="3.30.1490.120">
    <property type="entry name" value="RNA polymerase Rpb7-like, N-terminal domain"/>
    <property type="match status" value="1"/>
</dbReference>
<keyword evidence="5" id="KW-0539">Nucleus</keyword>
<dbReference type="InterPro" id="IPR005576">
    <property type="entry name" value="Rpb7-like_N"/>
</dbReference>
<dbReference type="AlphaFoldDB" id="A0A6S8V6E7"/>
<dbReference type="InterPro" id="IPR012340">
    <property type="entry name" value="NA-bd_OB-fold"/>
</dbReference>
<reference evidence="9" key="2">
    <citation type="submission" date="2021-11" db="EMBL/GenBank/DDBJ databases">
        <authorList>
            <consortium name="Genoscope - CEA"/>
            <person name="William W."/>
        </authorList>
    </citation>
    <scope>NUCLEOTIDE SEQUENCE</scope>
</reference>
<reference evidence="8" key="1">
    <citation type="submission" date="2021-01" db="EMBL/GenBank/DDBJ databases">
        <authorList>
            <person name="Corre E."/>
            <person name="Pelletier E."/>
            <person name="Niang G."/>
            <person name="Scheremetjew M."/>
            <person name="Finn R."/>
            <person name="Kale V."/>
            <person name="Holt S."/>
            <person name="Cochrane G."/>
            <person name="Meng A."/>
            <person name="Brown T."/>
            <person name="Cohen L."/>
        </authorList>
    </citation>
    <scope>NUCLEOTIDE SEQUENCE</scope>
    <source>
        <strain evidence="8">CCMP1756</strain>
    </source>
</reference>
<evidence type="ECO:0000259" key="6">
    <source>
        <dbReference type="Pfam" id="PF00575"/>
    </source>
</evidence>
<evidence type="ECO:0000256" key="2">
    <source>
        <dbReference type="ARBA" id="ARBA00009307"/>
    </source>
</evidence>
<dbReference type="OrthoDB" id="1162399at2759"/>
<dbReference type="GO" id="GO:0006367">
    <property type="term" value="P:transcription initiation at RNA polymerase II promoter"/>
    <property type="evidence" value="ECO:0007669"/>
    <property type="project" value="TreeGrafter"/>
</dbReference>
<dbReference type="PANTHER" id="PTHR12709:SF4">
    <property type="entry name" value="DNA-DIRECTED RNA POLYMERASE II SUBUNIT RPB7"/>
    <property type="match status" value="1"/>
</dbReference>
<comment type="subcellular location">
    <subcellularLocation>
        <location evidence="1">Nucleus</location>
    </subcellularLocation>
</comment>
<dbReference type="GO" id="GO:0000932">
    <property type="term" value="C:P-body"/>
    <property type="evidence" value="ECO:0007669"/>
    <property type="project" value="TreeGrafter"/>
</dbReference>
<dbReference type="Pfam" id="PF03876">
    <property type="entry name" value="SHS2_Rpb7-N"/>
    <property type="match status" value="1"/>
</dbReference>
<dbReference type="Gene3D" id="2.40.50.140">
    <property type="entry name" value="Nucleic acid-binding proteins"/>
    <property type="match status" value="1"/>
</dbReference>
<organism evidence="8">
    <name type="scientific">Pelagomonas calceolata</name>
    <dbReference type="NCBI Taxonomy" id="35677"/>
    <lineage>
        <taxon>Eukaryota</taxon>
        <taxon>Sar</taxon>
        <taxon>Stramenopiles</taxon>
        <taxon>Ochrophyta</taxon>
        <taxon>Pelagophyceae</taxon>
        <taxon>Pelagomonadales</taxon>
        <taxon>Pelagomonadaceae</taxon>
        <taxon>Pelagomonas</taxon>
    </lineage>
</organism>
<evidence type="ECO:0000256" key="5">
    <source>
        <dbReference type="ARBA" id="ARBA00023242"/>
    </source>
</evidence>
<dbReference type="EMBL" id="HBIW01014235">
    <property type="protein sequence ID" value="CAE0696805.1"/>
    <property type="molecule type" value="Transcribed_RNA"/>
</dbReference>
<evidence type="ECO:0008006" key="11">
    <source>
        <dbReference type="Google" id="ProtNLM"/>
    </source>
</evidence>
<protein>
    <recommendedName>
        <fullName evidence="11">S1 motif domain-containing protein</fullName>
    </recommendedName>
</protein>
<sequence length="183" mass="20375">MVFFYKTDLIYEMLLSPQYFGPSMKTRIKDEVNKQVEGKCLGREGYVIAVTSVKDEDVDTGVVEYDTGCVAVNVRYAAILLRPFKNEVLDAIVDDVSELGVFTSVGPLHIFVSRHAMPEDLQNGFDADSDAWLSDDKEVEIKKACVIRLRLLGVMCDTTQITAVGTIKDDFLGLISHPDNQGF</sequence>
<dbReference type="Pfam" id="PF00575">
    <property type="entry name" value="S1"/>
    <property type="match status" value="1"/>
</dbReference>
<dbReference type="SUPFAM" id="SSF88798">
    <property type="entry name" value="N-terminal, heterodimerisation domain of RBP7 (RpoE)"/>
    <property type="match status" value="1"/>
</dbReference>
<accession>A0A6S8V6E7</accession>
<dbReference type="GO" id="GO:0045948">
    <property type="term" value="P:positive regulation of translational initiation"/>
    <property type="evidence" value="ECO:0007669"/>
    <property type="project" value="TreeGrafter"/>
</dbReference>
<dbReference type="CDD" id="cd04329">
    <property type="entry name" value="RNAP_II_Rpb7_N"/>
    <property type="match status" value="1"/>
</dbReference>
<dbReference type="SUPFAM" id="SSF50249">
    <property type="entry name" value="Nucleic acid-binding proteins"/>
    <property type="match status" value="1"/>
</dbReference>
<dbReference type="GO" id="GO:0031369">
    <property type="term" value="F:translation initiation factor binding"/>
    <property type="evidence" value="ECO:0007669"/>
    <property type="project" value="TreeGrafter"/>
</dbReference>
<keyword evidence="3" id="KW-0240">DNA-directed RNA polymerase</keyword>
<evidence type="ECO:0000256" key="4">
    <source>
        <dbReference type="ARBA" id="ARBA00023163"/>
    </source>
</evidence>
<dbReference type="InterPro" id="IPR036898">
    <property type="entry name" value="RNA_pol_Rpb7-like_N_sf"/>
</dbReference>
<evidence type="ECO:0000313" key="10">
    <source>
        <dbReference type="Proteomes" id="UP000789595"/>
    </source>
</evidence>